<reference evidence="3 4" key="1">
    <citation type="submission" date="2024-09" db="EMBL/GenBank/DDBJ databases">
        <authorList>
            <person name="Sun Q."/>
            <person name="Mori K."/>
        </authorList>
    </citation>
    <scope>NUCLEOTIDE SEQUENCE [LARGE SCALE GENOMIC DNA]</scope>
    <source>
        <strain evidence="3 4">KCTC 23076</strain>
    </source>
</reference>
<dbReference type="PANTHER" id="PTHR34220:SF7">
    <property type="entry name" value="SENSOR HISTIDINE KINASE YPDA"/>
    <property type="match status" value="1"/>
</dbReference>
<keyword evidence="1" id="KW-0472">Membrane</keyword>
<keyword evidence="4" id="KW-1185">Reference proteome</keyword>
<dbReference type="Gene3D" id="3.30.565.10">
    <property type="entry name" value="Histidine kinase-like ATPase, C-terminal domain"/>
    <property type="match status" value="1"/>
</dbReference>
<dbReference type="EMBL" id="JBHLTG010000001">
    <property type="protein sequence ID" value="MFC0677126.1"/>
    <property type="molecule type" value="Genomic_DNA"/>
</dbReference>
<dbReference type="InterPro" id="IPR010559">
    <property type="entry name" value="Sig_transdc_His_kin_internal"/>
</dbReference>
<feature type="transmembrane region" description="Helical" evidence="1">
    <location>
        <begin position="39"/>
        <end position="58"/>
    </location>
</feature>
<evidence type="ECO:0000256" key="1">
    <source>
        <dbReference type="SAM" id="Phobius"/>
    </source>
</evidence>
<dbReference type="InterPro" id="IPR003594">
    <property type="entry name" value="HATPase_dom"/>
</dbReference>
<dbReference type="GO" id="GO:0004673">
    <property type="term" value="F:protein histidine kinase activity"/>
    <property type="evidence" value="ECO:0007669"/>
    <property type="project" value="UniProtKB-EC"/>
</dbReference>
<dbReference type="RefSeq" id="WP_386665212.1">
    <property type="nucleotide sequence ID" value="NZ_JBHLTG010000001.1"/>
</dbReference>
<dbReference type="InterPro" id="IPR050640">
    <property type="entry name" value="Bact_2-comp_sensor_kinase"/>
</dbReference>
<dbReference type="SUPFAM" id="SSF55874">
    <property type="entry name" value="ATPase domain of HSP90 chaperone/DNA topoisomerase II/histidine kinase"/>
    <property type="match status" value="1"/>
</dbReference>
<sequence>MAARGSAPYFWLINGLIWAVYAAVSIAMGGTFAGGLTSGIVAISVLLGALLWVSSAALRATALRYRWLDLEAGSLALRLALAVALLAAAAQLLIAVLIAPALRFGWVELRNNTGFAWGAVVWYWINTAIVLGLWTAGWAARRVLRRARESELASLRAESDRHLLELDALRARLNPHFIFNALNNLRALILEDPARARELVTRLSSTLRHALEHSQHEWTTVRQELQVVQDHLAVESVHYEDRLRPRVDVDDEALDARVPPMALQLLVENAIKHGIACTPGGGELNITARCEAQILIVEVDNPGSLPPDASGTGVGLAFLRNRLQRVHGRFELSASQGRVVARLEIPQ</sequence>
<proteinExistence type="predicted"/>
<gene>
    <name evidence="3" type="ORF">ACFFGH_04555</name>
</gene>
<feature type="transmembrane region" description="Helical" evidence="1">
    <location>
        <begin position="79"/>
        <end position="101"/>
    </location>
</feature>
<keyword evidence="3" id="KW-0418">Kinase</keyword>
<comment type="caution">
    <text evidence="3">The sequence shown here is derived from an EMBL/GenBank/DDBJ whole genome shotgun (WGS) entry which is preliminary data.</text>
</comment>
<protein>
    <submittedName>
        <fullName evidence="3">Sensor histidine kinase</fullName>
        <ecNumber evidence="3">2.7.13.3</ecNumber>
    </submittedName>
</protein>
<feature type="transmembrane region" description="Helical" evidence="1">
    <location>
        <begin position="12"/>
        <end position="33"/>
    </location>
</feature>
<dbReference type="Pfam" id="PF06580">
    <property type="entry name" value="His_kinase"/>
    <property type="match status" value="1"/>
</dbReference>
<dbReference type="EC" id="2.7.13.3" evidence="3"/>
<dbReference type="SMART" id="SM00387">
    <property type="entry name" value="HATPase_c"/>
    <property type="match status" value="1"/>
</dbReference>
<dbReference type="PANTHER" id="PTHR34220">
    <property type="entry name" value="SENSOR HISTIDINE KINASE YPDA"/>
    <property type="match status" value="1"/>
</dbReference>
<evidence type="ECO:0000259" key="2">
    <source>
        <dbReference type="SMART" id="SM00387"/>
    </source>
</evidence>
<feature type="domain" description="Histidine kinase/HSP90-like ATPase" evidence="2">
    <location>
        <begin position="258"/>
        <end position="347"/>
    </location>
</feature>
<keyword evidence="1" id="KW-0812">Transmembrane</keyword>
<dbReference type="InterPro" id="IPR036890">
    <property type="entry name" value="HATPase_C_sf"/>
</dbReference>
<dbReference type="Proteomes" id="UP001589896">
    <property type="component" value="Unassembled WGS sequence"/>
</dbReference>
<evidence type="ECO:0000313" key="4">
    <source>
        <dbReference type="Proteomes" id="UP001589896"/>
    </source>
</evidence>
<feature type="transmembrane region" description="Helical" evidence="1">
    <location>
        <begin position="121"/>
        <end position="140"/>
    </location>
</feature>
<organism evidence="3 4">
    <name type="scientific">Lysobacter korlensis</name>
    <dbReference type="NCBI Taxonomy" id="553636"/>
    <lineage>
        <taxon>Bacteria</taxon>
        <taxon>Pseudomonadati</taxon>
        <taxon>Pseudomonadota</taxon>
        <taxon>Gammaproteobacteria</taxon>
        <taxon>Lysobacterales</taxon>
        <taxon>Lysobacteraceae</taxon>
        <taxon>Lysobacter</taxon>
    </lineage>
</organism>
<name>A0ABV6RJH3_9GAMM</name>
<evidence type="ECO:0000313" key="3">
    <source>
        <dbReference type="EMBL" id="MFC0677126.1"/>
    </source>
</evidence>
<keyword evidence="3" id="KW-0808">Transferase</keyword>
<keyword evidence="1" id="KW-1133">Transmembrane helix</keyword>
<accession>A0ABV6RJH3</accession>